<dbReference type="OrthoDB" id="9805883at2"/>
<dbReference type="RefSeq" id="WP_085803714.1">
    <property type="nucleotide sequence ID" value="NZ_FWFX01000001.1"/>
</dbReference>
<dbReference type="CDD" id="cd05286">
    <property type="entry name" value="QOR2"/>
    <property type="match status" value="1"/>
</dbReference>
<keyword evidence="5" id="KW-1185">Reference proteome</keyword>
<dbReference type="FunFam" id="3.40.50.720:FF:000053">
    <property type="entry name" value="Quinone oxidoreductase 1"/>
    <property type="match status" value="1"/>
</dbReference>
<reference evidence="4 5" key="1">
    <citation type="submission" date="2017-03" db="EMBL/GenBank/DDBJ databases">
        <authorList>
            <person name="Afonso C.L."/>
            <person name="Miller P.J."/>
            <person name="Scott M.A."/>
            <person name="Spackman E."/>
            <person name="Goraichik I."/>
            <person name="Dimitrov K.M."/>
            <person name="Suarez D.L."/>
            <person name="Swayne D.E."/>
        </authorList>
    </citation>
    <scope>NUCLEOTIDE SEQUENCE [LARGE SCALE GENOMIC DNA]</scope>
    <source>
        <strain evidence="4 5">CECT 7450</strain>
    </source>
</reference>
<dbReference type="Gene3D" id="3.90.180.10">
    <property type="entry name" value="Medium-chain alcohol dehydrogenases, catalytic domain"/>
    <property type="match status" value="1"/>
</dbReference>
<dbReference type="EMBL" id="FWFX01000001">
    <property type="protein sequence ID" value="SLN13050.1"/>
    <property type="molecule type" value="Genomic_DNA"/>
</dbReference>
<dbReference type="SUPFAM" id="SSF50129">
    <property type="entry name" value="GroES-like"/>
    <property type="match status" value="1"/>
</dbReference>
<dbReference type="Pfam" id="PF08240">
    <property type="entry name" value="ADH_N"/>
    <property type="match status" value="1"/>
</dbReference>
<dbReference type="Pfam" id="PF00107">
    <property type="entry name" value="ADH_zinc_N"/>
    <property type="match status" value="1"/>
</dbReference>
<dbReference type="InterPro" id="IPR011032">
    <property type="entry name" value="GroES-like_sf"/>
</dbReference>
<dbReference type="InterPro" id="IPR013154">
    <property type="entry name" value="ADH-like_N"/>
</dbReference>
<dbReference type="PANTHER" id="PTHR48106">
    <property type="entry name" value="QUINONE OXIDOREDUCTASE PIG3-RELATED"/>
    <property type="match status" value="1"/>
</dbReference>
<dbReference type="GO" id="GO:0035925">
    <property type="term" value="F:mRNA 3'-UTR AU-rich region binding"/>
    <property type="evidence" value="ECO:0007669"/>
    <property type="project" value="TreeGrafter"/>
</dbReference>
<dbReference type="InterPro" id="IPR013149">
    <property type="entry name" value="ADH-like_C"/>
</dbReference>
<dbReference type="GO" id="GO:0070402">
    <property type="term" value="F:NADPH binding"/>
    <property type="evidence" value="ECO:0007669"/>
    <property type="project" value="TreeGrafter"/>
</dbReference>
<dbReference type="GO" id="GO:0005829">
    <property type="term" value="C:cytosol"/>
    <property type="evidence" value="ECO:0007669"/>
    <property type="project" value="TreeGrafter"/>
</dbReference>
<protein>
    <submittedName>
        <fullName evidence="4">Quinone oxidoreductase 1</fullName>
        <ecNumber evidence="4">1.6.5.5</ecNumber>
    </submittedName>
</protein>
<feature type="domain" description="Enoyl reductase (ER)" evidence="3">
    <location>
        <begin position="12"/>
        <end position="323"/>
    </location>
</feature>
<evidence type="ECO:0000313" key="5">
    <source>
        <dbReference type="Proteomes" id="UP000193061"/>
    </source>
</evidence>
<accession>A0A1X6Y7J8</accession>
<evidence type="ECO:0000256" key="2">
    <source>
        <dbReference type="ARBA" id="ARBA00023002"/>
    </source>
</evidence>
<dbReference type="SMART" id="SM00829">
    <property type="entry name" value="PKS_ER"/>
    <property type="match status" value="1"/>
</dbReference>
<keyword evidence="1" id="KW-0521">NADP</keyword>
<dbReference type="Gene3D" id="3.40.50.720">
    <property type="entry name" value="NAD(P)-binding Rossmann-like Domain"/>
    <property type="match status" value="1"/>
</dbReference>
<proteinExistence type="predicted"/>
<name>A0A1X6Y7J8_9RHOB</name>
<dbReference type="InterPro" id="IPR002364">
    <property type="entry name" value="Quin_OxRdtase/zeta-crystal_CS"/>
</dbReference>
<organism evidence="4 5">
    <name type="scientific">Roseovarius albus</name>
    <dbReference type="NCBI Taxonomy" id="1247867"/>
    <lineage>
        <taxon>Bacteria</taxon>
        <taxon>Pseudomonadati</taxon>
        <taxon>Pseudomonadota</taxon>
        <taxon>Alphaproteobacteria</taxon>
        <taxon>Rhodobacterales</taxon>
        <taxon>Roseobacteraceae</taxon>
        <taxon>Roseovarius</taxon>
    </lineage>
</organism>
<dbReference type="PROSITE" id="PS01162">
    <property type="entry name" value="QOR_ZETA_CRYSTAL"/>
    <property type="match status" value="1"/>
</dbReference>
<dbReference type="InterPro" id="IPR036291">
    <property type="entry name" value="NAD(P)-bd_dom_sf"/>
</dbReference>
<dbReference type="GO" id="GO:0008270">
    <property type="term" value="F:zinc ion binding"/>
    <property type="evidence" value="ECO:0007669"/>
    <property type="project" value="InterPro"/>
</dbReference>
<dbReference type="Proteomes" id="UP000193061">
    <property type="component" value="Unassembled WGS sequence"/>
</dbReference>
<gene>
    <name evidence="4" type="primary">qorA_1</name>
    <name evidence="4" type="ORF">ROA7450_00161</name>
</gene>
<dbReference type="SUPFAM" id="SSF51735">
    <property type="entry name" value="NAD(P)-binding Rossmann-fold domains"/>
    <property type="match status" value="1"/>
</dbReference>
<evidence type="ECO:0000313" key="4">
    <source>
        <dbReference type="EMBL" id="SLN13050.1"/>
    </source>
</evidence>
<dbReference type="EC" id="1.6.5.5" evidence="4"/>
<evidence type="ECO:0000256" key="1">
    <source>
        <dbReference type="ARBA" id="ARBA00022857"/>
    </source>
</evidence>
<dbReference type="InterPro" id="IPR020843">
    <property type="entry name" value="ER"/>
</dbReference>
<dbReference type="InterPro" id="IPR047618">
    <property type="entry name" value="QOR-like"/>
</dbReference>
<keyword evidence="2 4" id="KW-0560">Oxidoreductase</keyword>
<evidence type="ECO:0000259" key="3">
    <source>
        <dbReference type="SMART" id="SM00829"/>
    </source>
</evidence>
<dbReference type="AlphaFoldDB" id="A0A1X6Y7J8"/>
<dbReference type="GO" id="GO:0003960">
    <property type="term" value="F:quinone reductase (NADPH) activity"/>
    <property type="evidence" value="ECO:0007669"/>
    <property type="project" value="UniProtKB-EC"/>
</dbReference>
<dbReference type="PANTHER" id="PTHR48106:SF13">
    <property type="entry name" value="QUINONE OXIDOREDUCTASE-RELATED"/>
    <property type="match status" value="1"/>
</dbReference>
<sequence>MNAHAIVIREYGSSEVLACEDVDVAEPTIGELLIRQTGIGVNFHDVYVRSGLYKTLPLPGVPGCEAVGIVEGVGSGVEGFTIGDKIAYVTGSYGAYASHRLLDAELALKVPDDVSDALVATNLLRAMTVDMLITKVAQVKAGDTILVQAAAGGVGRLLCQWASHIGANVIGTVGSATKAQQATRAGCEHPILYREVEFVEAVREITDGRGVDYAFDSVGKDTFYGSLDTLKPTGHLINFGQSSGPVKPLEMPQLASKSLTVSRPILFHYLAKPSAYEAMGRAVFEAFSNGFLSVEEPQVIPLEEASRAHDVLESRNGGGALVLEP</sequence>